<gene>
    <name evidence="1" type="ORF">KCQ71_10275</name>
</gene>
<sequence length="355" mass="39532">MYTYIEGEASAVPASRRGARSTDGAIDVEFQGWLGDDLLDLVDRWIVSARLADALRASDLTGYHLAPVHLTKHPDWGLMKHEFELPERWERLVPTGKRRDGDDFATEPATGLMASGRALELLRSFRLEQAELSAVTLPVHESDEAAAAAEAERLARVRALHAENQNAATIEREQRQRAADEHAAQREARIAEALARHRDAHDGPVEPTGDLDVIRAGIGKPLEDERVAAVLALAALPLEIEVTRETKRERLETHASPDEGFEARFKNGRLERVVLFPRGRRGAPYPRSRDLIHGFDFSAATPWDVVEALGEPGYSKWGARGTLEYVIGRDTLHLGFLHDLVDGIVVLRKKQRRAQ</sequence>
<comment type="caution">
    <text evidence="1">The sequence shown here is derived from an EMBL/GenBank/DDBJ whole genome shotgun (WGS) entry which is preliminary data.</text>
</comment>
<evidence type="ECO:0000313" key="2">
    <source>
        <dbReference type="Proteomes" id="UP000826651"/>
    </source>
</evidence>
<reference evidence="1 2" key="1">
    <citation type="submission" date="2021-04" db="EMBL/GenBank/DDBJ databases">
        <title>Ruania sp. nov., isolated from sandy soil of mangrove forest.</title>
        <authorList>
            <person name="Ge X."/>
            <person name="Huang R."/>
            <person name="Liu W."/>
        </authorList>
    </citation>
    <scope>NUCLEOTIDE SEQUENCE [LARGE SCALE GENOMIC DNA]</scope>
    <source>
        <strain evidence="1 2">N2-46</strain>
    </source>
</reference>
<name>A0ABS7S9W3_9MICO</name>
<evidence type="ECO:0000313" key="1">
    <source>
        <dbReference type="EMBL" id="MBZ2196540.1"/>
    </source>
</evidence>
<accession>A0ABS7S9W3</accession>
<dbReference type="RefSeq" id="WP_223405491.1">
    <property type="nucleotide sequence ID" value="NZ_JAGSHT010000010.1"/>
</dbReference>
<dbReference type="Proteomes" id="UP000826651">
    <property type="component" value="Unassembled WGS sequence"/>
</dbReference>
<organism evidence="1 2">
    <name type="scientific">Occultella gossypii</name>
    <dbReference type="NCBI Taxonomy" id="2800820"/>
    <lineage>
        <taxon>Bacteria</taxon>
        <taxon>Bacillati</taxon>
        <taxon>Actinomycetota</taxon>
        <taxon>Actinomycetes</taxon>
        <taxon>Micrococcales</taxon>
        <taxon>Ruaniaceae</taxon>
        <taxon>Occultella</taxon>
    </lineage>
</organism>
<proteinExistence type="predicted"/>
<keyword evidence="2" id="KW-1185">Reference proteome</keyword>
<protein>
    <submittedName>
        <fullName evidence="1">Uncharacterized protein</fullName>
    </submittedName>
</protein>
<dbReference type="EMBL" id="JAGSHT010000010">
    <property type="protein sequence ID" value="MBZ2196540.1"/>
    <property type="molecule type" value="Genomic_DNA"/>
</dbReference>